<evidence type="ECO:0000313" key="10">
    <source>
        <dbReference type="Proteomes" id="UP001190700"/>
    </source>
</evidence>
<dbReference type="EMBL" id="LGRX02027868">
    <property type="protein sequence ID" value="KAK3248689.1"/>
    <property type="molecule type" value="Genomic_DNA"/>
</dbReference>
<name>A0AAE0C6L2_9CHLO</name>
<organism evidence="9 10">
    <name type="scientific">Cymbomonas tetramitiformis</name>
    <dbReference type="NCBI Taxonomy" id="36881"/>
    <lineage>
        <taxon>Eukaryota</taxon>
        <taxon>Viridiplantae</taxon>
        <taxon>Chlorophyta</taxon>
        <taxon>Pyramimonadophyceae</taxon>
        <taxon>Pyramimonadales</taxon>
        <taxon>Pyramimonadaceae</taxon>
        <taxon>Cymbomonas</taxon>
    </lineage>
</organism>
<evidence type="ECO:0000256" key="4">
    <source>
        <dbReference type="ARBA" id="ARBA00023054"/>
    </source>
</evidence>
<dbReference type="PANTHER" id="PTHR31954">
    <property type="entry name" value="CILIA- AND FLAGELLA-ASSOCIATED PROTEIN 157"/>
    <property type="match status" value="1"/>
</dbReference>
<evidence type="ECO:0000256" key="2">
    <source>
        <dbReference type="ARBA" id="ARBA00010841"/>
    </source>
</evidence>
<evidence type="ECO:0000256" key="5">
    <source>
        <dbReference type="ARBA" id="ARBA00023069"/>
    </source>
</evidence>
<protein>
    <recommendedName>
        <fullName evidence="3">Cilia- and flagella-associated protein 157</fullName>
    </recommendedName>
</protein>
<evidence type="ECO:0000256" key="1">
    <source>
        <dbReference type="ARBA" id="ARBA00004138"/>
    </source>
</evidence>
<reference evidence="9 10" key="1">
    <citation type="journal article" date="2015" name="Genome Biol. Evol.">
        <title>Comparative Genomics of a Bacterivorous Green Alga Reveals Evolutionary Causalities and Consequences of Phago-Mixotrophic Mode of Nutrition.</title>
        <authorList>
            <person name="Burns J.A."/>
            <person name="Paasch A."/>
            <person name="Narechania A."/>
            <person name="Kim E."/>
        </authorList>
    </citation>
    <scope>NUCLEOTIDE SEQUENCE [LARGE SCALE GENOMIC DNA]</scope>
    <source>
        <strain evidence="9 10">PLY_AMNH</strain>
    </source>
</reference>
<proteinExistence type="inferred from homology"/>
<feature type="compositionally biased region" description="Basic and acidic residues" evidence="8">
    <location>
        <begin position="1"/>
        <end position="15"/>
    </location>
</feature>
<dbReference type="Proteomes" id="UP001190700">
    <property type="component" value="Unassembled WGS sequence"/>
</dbReference>
<comment type="subcellular location">
    <subcellularLocation>
        <location evidence="1">Cell projection</location>
        <location evidence="1">Cilium</location>
    </subcellularLocation>
</comment>
<keyword evidence="6" id="KW-0966">Cell projection</keyword>
<dbReference type="GO" id="GO:0036064">
    <property type="term" value="C:ciliary basal body"/>
    <property type="evidence" value="ECO:0007669"/>
    <property type="project" value="TreeGrafter"/>
</dbReference>
<feature type="region of interest" description="Disordered" evidence="8">
    <location>
        <begin position="1"/>
        <end position="26"/>
    </location>
</feature>
<dbReference type="GO" id="GO:0008017">
    <property type="term" value="F:microtubule binding"/>
    <property type="evidence" value="ECO:0007669"/>
    <property type="project" value="TreeGrafter"/>
</dbReference>
<evidence type="ECO:0000256" key="8">
    <source>
        <dbReference type="SAM" id="MobiDB-lite"/>
    </source>
</evidence>
<evidence type="ECO:0000256" key="6">
    <source>
        <dbReference type="ARBA" id="ARBA00023273"/>
    </source>
</evidence>
<accession>A0AAE0C6L2</accession>
<dbReference type="PANTHER" id="PTHR31954:SF1">
    <property type="entry name" value="CILIA- AND FLAGELLA-ASSOCIATED PROTEIN 157"/>
    <property type="match status" value="1"/>
</dbReference>
<dbReference type="AlphaFoldDB" id="A0AAE0C6L2"/>
<comment type="similarity">
    <text evidence="2">Belongs to the CFAP157 family.</text>
</comment>
<feature type="coiled-coil region" evidence="7">
    <location>
        <begin position="58"/>
        <end position="206"/>
    </location>
</feature>
<evidence type="ECO:0000256" key="7">
    <source>
        <dbReference type="SAM" id="Coils"/>
    </source>
</evidence>
<feature type="compositionally biased region" description="Acidic residues" evidence="8">
    <location>
        <begin position="16"/>
        <end position="25"/>
    </location>
</feature>
<dbReference type="InterPro" id="IPR038844">
    <property type="entry name" value="CFAP157"/>
</dbReference>
<keyword evidence="5" id="KW-0969">Cilium</keyword>
<keyword evidence="4 7" id="KW-0175">Coiled coil</keyword>
<gene>
    <name evidence="9" type="ORF">CYMTET_41851</name>
</gene>
<comment type="caution">
    <text evidence="9">The sequence shown here is derived from an EMBL/GenBank/DDBJ whole genome shotgun (WGS) entry which is preliminary data.</text>
</comment>
<evidence type="ECO:0000313" key="9">
    <source>
        <dbReference type="EMBL" id="KAK3248689.1"/>
    </source>
</evidence>
<evidence type="ECO:0000256" key="3">
    <source>
        <dbReference type="ARBA" id="ARBA00014087"/>
    </source>
</evidence>
<feature type="coiled-coil region" evidence="7">
    <location>
        <begin position="233"/>
        <end position="330"/>
    </location>
</feature>
<sequence length="552" mass="63354">MPPKKEKAPEKKPVEEPEPDEEEKEMMERELVIGHLKNKLGKYLDNNDHLTGENTRLADELETQKINLKDISEFLTNELKAKELSHSALEQRVIQLEEELLAANAGFVEQVDKLKANFEASEEALKEQISQQQSKLNELKEFQEKKLALEQELAEIKALLDKERREHDEKISDLERKAVQEKDRLKKEMAQKIKETKANMMKLTDNQLETTTKRTIMENEQMSSELAYQSRQTEKLLQKNEKLLNENAAMKRSIELCKQTEGELAKRNHVYQKTIKTLLAKLKQQDAAKREEEEELSRQVDYSQDLHEKMKQLEEELGQKQDDFDGLNREHERRRQEVEMFQTQQDETAKFLIACLQDVKQQIITVVREQRDEEAEPEITVMPGRLDELSLEQRERALSYLLEKLHAFQSSKQQRLLGLGRGMETGLVLPPIASSKADAYYGGGGGAMSTDFFNASSFNYPFIQGAQGLGKGDKSVVSVAVQTNQPDFIGNMWQDMGKEPVYQQPEAATIGAARAEVATEVRGWGTRSNTMPLNNKGTATFLKQERPYGRIR</sequence>
<keyword evidence="10" id="KW-1185">Reference proteome</keyword>